<dbReference type="AlphaFoldDB" id="A0A0D1ZMG8"/>
<feature type="transmembrane region" description="Helical" evidence="8">
    <location>
        <begin position="377"/>
        <end position="400"/>
    </location>
</feature>
<protein>
    <recommendedName>
        <fullName evidence="9">Major facilitator superfamily (MFS) profile domain-containing protein</fullName>
    </recommendedName>
</protein>
<dbReference type="PROSITE" id="PS50850">
    <property type="entry name" value="MFS"/>
    <property type="match status" value="1"/>
</dbReference>
<dbReference type="HOGENOM" id="CLU_001265_11_5_1"/>
<dbReference type="PANTHER" id="PTHR48022">
    <property type="entry name" value="PLASTIDIC GLUCOSE TRANSPORTER 4"/>
    <property type="match status" value="1"/>
</dbReference>
<dbReference type="Proteomes" id="UP000053328">
    <property type="component" value="Unassembled WGS sequence"/>
</dbReference>
<dbReference type="InterPro" id="IPR005829">
    <property type="entry name" value="Sugar_transporter_CS"/>
</dbReference>
<evidence type="ECO:0000313" key="11">
    <source>
        <dbReference type="Proteomes" id="UP000053328"/>
    </source>
</evidence>
<evidence type="ECO:0000259" key="9">
    <source>
        <dbReference type="PROSITE" id="PS50850"/>
    </source>
</evidence>
<evidence type="ECO:0000256" key="3">
    <source>
        <dbReference type="ARBA" id="ARBA00022448"/>
    </source>
</evidence>
<organism evidence="10 11">
    <name type="scientific">Exophiala spinifera</name>
    <dbReference type="NCBI Taxonomy" id="91928"/>
    <lineage>
        <taxon>Eukaryota</taxon>
        <taxon>Fungi</taxon>
        <taxon>Dikarya</taxon>
        <taxon>Ascomycota</taxon>
        <taxon>Pezizomycotina</taxon>
        <taxon>Eurotiomycetes</taxon>
        <taxon>Chaetothyriomycetidae</taxon>
        <taxon>Chaetothyriales</taxon>
        <taxon>Herpotrichiellaceae</taxon>
        <taxon>Exophiala</taxon>
    </lineage>
</organism>
<reference evidence="10 11" key="1">
    <citation type="submission" date="2015-01" db="EMBL/GenBank/DDBJ databases">
        <title>The Genome Sequence of Exophiala spinifera CBS89968.</title>
        <authorList>
            <consortium name="The Broad Institute Genomics Platform"/>
            <person name="Cuomo C."/>
            <person name="de Hoog S."/>
            <person name="Gorbushina A."/>
            <person name="Stielow B."/>
            <person name="Teixiera M."/>
            <person name="Abouelleil A."/>
            <person name="Chapman S.B."/>
            <person name="Priest M."/>
            <person name="Young S.K."/>
            <person name="Wortman J."/>
            <person name="Nusbaum C."/>
            <person name="Birren B."/>
        </authorList>
    </citation>
    <scope>NUCLEOTIDE SEQUENCE [LARGE SCALE GENOMIC DNA]</scope>
    <source>
        <strain evidence="10 11">CBS 89968</strain>
    </source>
</reference>
<proteinExistence type="inferred from homology"/>
<dbReference type="InterPro" id="IPR003663">
    <property type="entry name" value="Sugar/inositol_transpt"/>
</dbReference>
<dbReference type="GO" id="GO:0016020">
    <property type="term" value="C:membrane"/>
    <property type="evidence" value="ECO:0007669"/>
    <property type="project" value="UniProtKB-SubCell"/>
</dbReference>
<dbReference type="OrthoDB" id="6612291at2759"/>
<dbReference type="SUPFAM" id="SSF103473">
    <property type="entry name" value="MFS general substrate transporter"/>
    <property type="match status" value="1"/>
</dbReference>
<dbReference type="InterPro" id="IPR036259">
    <property type="entry name" value="MFS_trans_sf"/>
</dbReference>
<dbReference type="NCBIfam" id="TIGR00879">
    <property type="entry name" value="SP"/>
    <property type="match status" value="1"/>
</dbReference>
<dbReference type="EMBL" id="KN847496">
    <property type="protein sequence ID" value="KIW13987.1"/>
    <property type="molecule type" value="Genomic_DNA"/>
</dbReference>
<feature type="transmembrane region" description="Helical" evidence="8">
    <location>
        <begin position="312"/>
        <end position="331"/>
    </location>
</feature>
<feature type="domain" description="Major facilitator superfamily (MFS) profile" evidence="9">
    <location>
        <begin position="60"/>
        <end position="502"/>
    </location>
</feature>
<dbReference type="PANTHER" id="PTHR48022:SF51">
    <property type="entry name" value="ALPHA-GLUCOSIDE TRANSPORTER, PUTATIVE (AFU_ORTHOLOGUE AFUA_6G11920)-RELATED"/>
    <property type="match status" value="1"/>
</dbReference>
<dbReference type="FunFam" id="1.20.1250.20:FF:000078">
    <property type="entry name" value="MFS maltose transporter, putative"/>
    <property type="match status" value="1"/>
</dbReference>
<dbReference type="InterPro" id="IPR050360">
    <property type="entry name" value="MFS_Sugar_Transporters"/>
</dbReference>
<name>A0A0D1ZMG8_9EURO</name>
<evidence type="ECO:0000256" key="5">
    <source>
        <dbReference type="ARBA" id="ARBA00022989"/>
    </source>
</evidence>
<feature type="transmembrane region" description="Helical" evidence="8">
    <location>
        <begin position="351"/>
        <end position="370"/>
    </location>
</feature>
<dbReference type="InterPro" id="IPR020846">
    <property type="entry name" value="MFS_dom"/>
</dbReference>
<dbReference type="Gene3D" id="1.20.1250.20">
    <property type="entry name" value="MFS general substrate transporter like domains"/>
    <property type="match status" value="1"/>
</dbReference>
<dbReference type="Pfam" id="PF00083">
    <property type="entry name" value="Sugar_tr"/>
    <property type="match status" value="1"/>
</dbReference>
<feature type="transmembrane region" description="Helical" evidence="8">
    <location>
        <begin position="60"/>
        <end position="84"/>
    </location>
</feature>
<feature type="transmembrane region" description="Helical" evidence="8">
    <location>
        <begin position="194"/>
        <end position="214"/>
    </location>
</feature>
<evidence type="ECO:0000313" key="10">
    <source>
        <dbReference type="EMBL" id="KIW13987.1"/>
    </source>
</evidence>
<feature type="transmembrane region" description="Helical" evidence="8">
    <location>
        <begin position="226"/>
        <end position="247"/>
    </location>
</feature>
<evidence type="ECO:0000256" key="4">
    <source>
        <dbReference type="ARBA" id="ARBA00022692"/>
    </source>
</evidence>
<feature type="transmembrane region" description="Helical" evidence="8">
    <location>
        <begin position="406"/>
        <end position="433"/>
    </location>
</feature>
<keyword evidence="11" id="KW-1185">Reference proteome</keyword>
<evidence type="ECO:0000256" key="8">
    <source>
        <dbReference type="SAM" id="Phobius"/>
    </source>
</evidence>
<comment type="subcellular location">
    <subcellularLocation>
        <location evidence="1">Membrane</location>
        <topology evidence="1">Multi-pass membrane protein</topology>
    </subcellularLocation>
</comment>
<dbReference type="VEuPathDB" id="FungiDB:PV08_06768"/>
<dbReference type="PROSITE" id="PS00217">
    <property type="entry name" value="SUGAR_TRANSPORT_2"/>
    <property type="match status" value="1"/>
</dbReference>
<accession>A0A0D1ZMG8</accession>
<feature type="transmembrane region" description="Helical" evidence="8">
    <location>
        <begin position="104"/>
        <end position="123"/>
    </location>
</feature>
<keyword evidence="6 8" id="KW-0472">Membrane</keyword>
<dbReference type="RefSeq" id="XP_016234203.1">
    <property type="nucleotide sequence ID" value="XM_016381101.1"/>
</dbReference>
<comment type="similarity">
    <text evidence="2 7">Belongs to the major facilitator superfamily. Sugar transporter (TC 2.A.1.1) family.</text>
</comment>
<keyword evidence="4 8" id="KW-0812">Transmembrane</keyword>
<feature type="transmembrane region" description="Helical" evidence="8">
    <location>
        <begin position="159"/>
        <end position="182"/>
    </location>
</feature>
<feature type="transmembrane region" description="Helical" evidence="8">
    <location>
        <begin position="135"/>
        <end position="153"/>
    </location>
</feature>
<feature type="transmembrane region" description="Helical" evidence="8">
    <location>
        <begin position="445"/>
        <end position="468"/>
    </location>
</feature>
<dbReference type="InterPro" id="IPR005828">
    <property type="entry name" value="MFS_sugar_transport-like"/>
</dbReference>
<evidence type="ECO:0000256" key="1">
    <source>
        <dbReference type="ARBA" id="ARBA00004141"/>
    </source>
</evidence>
<dbReference type="GO" id="GO:0005351">
    <property type="term" value="F:carbohydrate:proton symporter activity"/>
    <property type="evidence" value="ECO:0007669"/>
    <property type="project" value="TreeGrafter"/>
</dbReference>
<evidence type="ECO:0000256" key="2">
    <source>
        <dbReference type="ARBA" id="ARBA00010992"/>
    </source>
</evidence>
<keyword evidence="3 7" id="KW-0813">Transport</keyword>
<dbReference type="GeneID" id="27333851"/>
<evidence type="ECO:0000256" key="6">
    <source>
        <dbReference type="ARBA" id="ARBA00023136"/>
    </source>
</evidence>
<feature type="transmembrane region" description="Helical" evidence="8">
    <location>
        <begin position="480"/>
        <end position="498"/>
    </location>
</feature>
<gene>
    <name evidence="10" type="ORF">PV08_06768</name>
</gene>
<evidence type="ECO:0000256" key="7">
    <source>
        <dbReference type="RuleBase" id="RU003346"/>
    </source>
</evidence>
<keyword evidence="5 8" id="KW-1133">Transmembrane helix</keyword>
<sequence>MSFPVGLAEEKPSVFTTETLANDLEKSGATQDDKPINHVKVDEKISWWTSLRQNPKAFGWCCYMLFTCIMWGYDGLASAIVLSIPKFREDYGRLWHGQYVVSANWQLAFTAASMIGLMLGGICSGLSMKHVGQRWAMAVGYVFTTAGVFLQWYSPGHLAMLFGGKLLTGIPLGVFLTTAPVYCSEVAPPSLRGAMIAAVNWSIVIGQLLSYGVMRQTQSRDDSMSYRIMFAVQWGFAGVGAALLPFCPESPMRLLARHKLEDAKTSIARLYNSDVVDSKVAEIQALLAHEAGLAANAGTWLDCFKGTNRLRTLIACSVFFLQANSGVSWVVGYMGYFMQLGGMKPKTSFDLNVGVTGLMAVGCMCGWVFVEKIGRRLTILIGLIACTVCLLVIGILTQFIDHGSTIVYTQVGFMAVWGFMYQASIGGVGYTLISEVPASSVRSQTQGLATATNGLFSSVWSFALPYMINPDEANMGGNVAFLFFGCLVVGDIFVYFAYPETKGRSFEEIDELFNRGVRPRDFAKTKLN</sequence>